<dbReference type="EMBL" id="CM027682">
    <property type="protein sequence ID" value="KAG0537874.1"/>
    <property type="molecule type" value="Genomic_DNA"/>
</dbReference>
<sequence length="51" mass="5870">MSYATLKNVWAVKADFFYKTTSLREHEVNIGSVGEECELQPSQSPHKKQKK</sequence>
<name>A0A921RDI4_SORBI</name>
<protein>
    <submittedName>
        <fullName evidence="1">Uncharacterized protein</fullName>
    </submittedName>
</protein>
<dbReference type="Proteomes" id="UP000807115">
    <property type="component" value="Chromosome 3"/>
</dbReference>
<comment type="caution">
    <text evidence="1">The sequence shown here is derived from an EMBL/GenBank/DDBJ whole genome shotgun (WGS) entry which is preliminary data.</text>
</comment>
<reference evidence="1" key="1">
    <citation type="journal article" date="2019" name="BMC Genomics">
        <title>A new reference genome for Sorghum bicolor reveals high levels of sequence similarity between sweet and grain genotypes: implications for the genetics of sugar metabolism.</title>
        <authorList>
            <person name="Cooper E.A."/>
            <person name="Brenton Z.W."/>
            <person name="Flinn B.S."/>
            <person name="Jenkins J."/>
            <person name="Shu S."/>
            <person name="Flowers D."/>
            <person name="Luo F."/>
            <person name="Wang Y."/>
            <person name="Xia P."/>
            <person name="Barry K."/>
            <person name="Daum C."/>
            <person name="Lipzen A."/>
            <person name="Yoshinaga Y."/>
            <person name="Schmutz J."/>
            <person name="Saski C."/>
            <person name="Vermerris W."/>
            <person name="Kresovich S."/>
        </authorList>
    </citation>
    <scope>NUCLEOTIDE SEQUENCE</scope>
</reference>
<proteinExistence type="predicted"/>
<reference evidence="1" key="2">
    <citation type="submission" date="2020-10" db="EMBL/GenBank/DDBJ databases">
        <authorList>
            <person name="Cooper E.A."/>
            <person name="Brenton Z.W."/>
            <person name="Flinn B.S."/>
            <person name="Jenkins J."/>
            <person name="Shu S."/>
            <person name="Flowers D."/>
            <person name="Luo F."/>
            <person name="Wang Y."/>
            <person name="Xia P."/>
            <person name="Barry K."/>
            <person name="Daum C."/>
            <person name="Lipzen A."/>
            <person name="Yoshinaga Y."/>
            <person name="Schmutz J."/>
            <person name="Saski C."/>
            <person name="Vermerris W."/>
            <person name="Kresovich S."/>
        </authorList>
    </citation>
    <scope>NUCLEOTIDE SEQUENCE</scope>
</reference>
<organism evidence="1 2">
    <name type="scientific">Sorghum bicolor</name>
    <name type="common">Sorghum</name>
    <name type="synonym">Sorghum vulgare</name>
    <dbReference type="NCBI Taxonomy" id="4558"/>
    <lineage>
        <taxon>Eukaryota</taxon>
        <taxon>Viridiplantae</taxon>
        <taxon>Streptophyta</taxon>
        <taxon>Embryophyta</taxon>
        <taxon>Tracheophyta</taxon>
        <taxon>Spermatophyta</taxon>
        <taxon>Magnoliopsida</taxon>
        <taxon>Liliopsida</taxon>
        <taxon>Poales</taxon>
        <taxon>Poaceae</taxon>
        <taxon>PACMAD clade</taxon>
        <taxon>Panicoideae</taxon>
        <taxon>Andropogonodae</taxon>
        <taxon>Andropogoneae</taxon>
        <taxon>Sorghinae</taxon>
        <taxon>Sorghum</taxon>
    </lineage>
</organism>
<gene>
    <name evidence="1" type="ORF">BDA96_03G186400</name>
</gene>
<evidence type="ECO:0000313" key="1">
    <source>
        <dbReference type="EMBL" id="KAG0537874.1"/>
    </source>
</evidence>
<evidence type="ECO:0000313" key="2">
    <source>
        <dbReference type="Proteomes" id="UP000807115"/>
    </source>
</evidence>
<accession>A0A921RDI4</accession>
<dbReference type="AlphaFoldDB" id="A0A921RDI4"/>